<keyword evidence="3 9" id="KW-1003">Cell membrane</keyword>
<evidence type="ECO:0000256" key="2">
    <source>
        <dbReference type="ARBA" id="ARBA00010065"/>
    </source>
</evidence>
<evidence type="ECO:0000259" key="10">
    <source>
        <dbReference type="PROSITE" id="PS50263"/>
    </source>
</evidence>
<evidence type="ECO:0000256" key="5">
    <source>
        <dbReference type="ARBA" id="ARBA00022692"/>
    </source>
</evidence>
<dbReference type="OrthoDB" id="9804277at2"/>
<protein>
    <recommendedName>
        <fullName evidence="9">Apolipoprotein N-acyltransferase</fullName>
        <shortName evidence="9">ALP N-acyltransferase</shortName>
        <ecNumber evidence="9">2.3.1.269</ecNumber>
    </recommendedName>
</protein>
<dbReference type="GO" id="GO:0005886">
    <property type="term" value="C:plasma membrane"/>
    <property type="evidence" value="ECO:0007669"/>
    <property type="project" value="UniProtKB-SubCell"/>
</dbReference>
<keyword evidence="12" id="KW-1185">Reference proteome</keyword>
<name>A0A110B465_HALHR</name>
<keyword evidence="5 9" id="KW-0812">Transmembrane</keyword>
<feature type="transmembrane region" description="Helical" evidence="9">
    <location>
        <begin position="194"/>
        <end position="211"/>
    </location>
</feature>
<proteinExistence type="inferred from homology"/>
<dbReference type="Pfam" id="PF20154">
    <property type="entry name" value="LNT_N"/>
    <property type="match status" value="1"/>
</dbReference>
<dbReference type="CDD" id="cd07571">
    <property type="entry name" value="ALP_N-acyl_transferase"/>
    <property type="match status" value="1"/>
</dbReference>
<feature type="transmembrane region" description="Helical" evidence="9">
    <location>
        <begin position="12"/>
        <end position="29"/>
    </location>
</feature>
<dbReference type="Pfam" id="PF00795">
    <property type="entry name" value="CN_hydrolase"/>
    <property type="match status" value="1"/>
</dbReference>
<feature type="transmembrane region" description="Helical" evidence="9">
    <location>
        <begin position="60"/>
        <end position="77"/>
    </location>
</feature>
<sequence>MTALKSHLQGKLGVLLAGVAGACLPLSFAPFDWSLTALVAPAILFYIAASASFKRALQAGYAFGLGMFGLGASWVFVSINEYGGAGPVLSGLVTAGFVALLALFPLAAVWLGRWVVSSPRLQLLAALPAAWVLFEWVRTWLFTGFPWLYLGYAGLGTPLSGWSPVIGVLGVSALIAWLAGLLAYLLLQPRKLSLVAFLGGATAVIAVGLVIDRSWSEVVGEPLEVALLQGNHPQDLKWDPAYRQTIRQSYAQMTAEHLGADLIIWPETALPELYEHVAEGFLKPLAEQVRDAGGTLLLGIPRRDRQAEGEPLHNSVAVLGEEPTFYAKHHLVPYGEYVPFRDIFGRSLDFLGAPMADYERGPVPAAVPLDSELKLGITICYEAAYPQAVARGAHGADVLVNVSNDAWFGDSLAPHQHLQKARQRAAESRRWMLRSTNTGITAVINPYGEIVEQAPQFDQTSVVAQVDKRSGPTPYMVIGDWPVVIAVLVLLAAIALRTRKRHWLEQGKQD</sequence>
<keyword evidence="8 9" id="KW-0012">Acyltransferase</keyword>
<dbReference type="PANTHER" id="PTHR38686">
    <property type="entry name" value="APOLIPOPROTEIN N-ACYLTRANSFERASE"/>
    <property type="match status" value="1"/>
</dbReference>
<reference evidence="11" key="1">
    <citation type="submission" date="2016-02" db="EMBL/GenBank/DDBJ databases">
        <title>Halorhodospira halochloris DSM-1059 complete genome, version 2.</title>
        <authorList>
            <person name="Tsukatani Y."/>
        </authorList>
    </citation>
    <scope>NUCLEOTIDE SEQUENCE</scope>
    <source>
        <strain evidence="11">DSM 1059</strain>
    </source>
</reference>
<feature type="transmembrane region" description="Helical" evidence="9">
    <location>
        <begin position="123"/>
        <end position="142"/>
    </location>
</feature>
<dbReference type="PROSITE" id="PS51257">
    <property type="entry name" value="PROKAR_LIPOPROTEIN"/>
    <property type="match status" value="1"/>
</dbReference>
<feature type="transmembrane region" description="Helical" evidence="9">
    <location>
        <begin position="89"/>
        <end position="111"/>
    </location>
</feature>
<comment type="similarity">
    <text evidence="2 9">Belongs to the CN hydrolase family. Apolipoprotein N-acyltransferase subfamily.</text>
</comment>
<feature type="transmembrane region" description="Helical" evidence="9">
    <location>
        <begin position="475"/>
        <end position="496"/>
    </location>
</feature>
<dbReference type="RefSeq" id="WP_096406035.1">
    <property type="nucleotide sequence ID" value="NZ_AP017372.2"/>
</dbReference>
<dbReference type="InterPro" id="IPR003010">
    <property type="entry name" value="C-N_Hydrolase"/>
</dbReference>
<organism evidence="11 12">
    <name type="scientific">Halorhodospira halochloris</name>
    <name type="common">Ectothiorhodospira halochloris</name>
    <dbReference type="NCBI Taxonomy" id="1052"/>
    <lineage>
        <taxon>Bacteria</taxon>
        <taxon>Pseudomonadati</taxon>
        <taxon>Pseudomonadota</taxon>
        <taxon>Gammaproteobacteria</taxon>
        <taxon>Chromatiales</taxon>
        <taxon>Ectothiorhodospiraceae</taxon>
        <taxon>Halorhodospira</taxon>
    </lineage>
</organism>
<evidence type="ECO:0000313" key="12">
    <source>
        <dbReference type="Proteomes" id="UP000218890"/>
    </source>
</evidence>
<keyword evidence="7 9" id="KW-0472">Membrane</keyword>
<dbReference type="NCBIfam" id="TIGR00546">
    <property type="entry name" value="lnt"/>
    <property type="match status" value="1"/>
</dbReference>
<evidence type="ECO:0000256" key="7">
    <source>
        <dbReference type="ARBA" id="ARBA00023136"/>
    </source>
</evidence>
<dbReference type="EMBL" id="AP017372">
    <property type="protein sequence ID" value="BAU56321.1"/>
    <property type="molecule type" value="Genomic_DNA"/>
</dbReference>
<keyword evidence="4 9" id="KW-0808">Transferase</keyword>
<comment type="pathway">
    <text evidence="9">Protein modification; lipoprotein biosynthesis (N-acyl transfer).</text>
</comment>
<dbReference type="GO" id="GO:0042158">
    <property type="term" value="P:lipoprotein biosynthetic process"/>
    <property type="evidence" value="ECO:0007669"/>
    <property type="project" value="UniProtKB-UniRule"/>
</dbReference>
<dbReference type="EC" id="2.3.1.269" evidence="9"/>
<evidence type="ECO:0000256" key="3">
    <source>
        <dbReference type="ARBA" id="ARBA00022475"/>
    </source>
</evidence>
<feature type="transmembrane region" description="Helical" evidence="9">
    <location>
        <begin position="35"/>
        <end position="53"/>
    </location>
</feature>
<dbReference type="UniPathway" id="UPA00666"/>
<evidence type="ECO:0000256" key="1">
    <source>
        <dbReference type="ARBA" id="ARBA00004651"/>
    </source>
</evidence>
<evidence type="ECO:0000256" key="6">
    <source>
        <dbReference type="ARBA" id="ARBA00022989"/>
    </source>
</evidence>
<evidence type="ECO:0000256" key="4">
    <source>
        <dbReference type="ARBA" id="ARBA00022679"/>
    </source>
</evidence>
<evidence type="ECO:0000256" key="9">
    <source>
        <dbReference type="HAMAP-Rule" id="MF_01148"/>
    </source>
</evidence>
<evidence type="ECO:0000313" key="11">
    <source>
        <dbReference type="EMBL" id="BAU56321.1"/>
    </source>
</evidence>
<dbReference type="SUPFAM" id="SSF56317">
    <property type="entry name" value="Carbon-nitrogen hydrolase"/>
    <property type="match status" value="1"/>
</dbReference>
<dbReference type="InterPro" id="IPR004563">
    <property type="entry name" value="Apolipo_AcylTrfase"/>
</dbReference>
<dbReference type="InterPro" id="IPR045378">
    <property type="entry name" value="LNT_N"/>
</dbReference>
<dbReference type="InterPro" id="IPR036526">
    <property type="entry name" value="C-N_Hydrolase_sf"/>
</dbReference>
<comment type="function">
    <text evidence="9">Catalyzes the phospholipid dependent N-acylation of the N-terminal cysteine of apolipoprotein, the last step in lipoprotein maturation.</text>
</comment>
<dbReference type="Gene3D" id="3.60.110.10">
    <property type="entry name" value="Carbon-nitrogen hydrolase"/>
    <property type="match status" value="1"/>
</dbReference>
<dbReference type="Proteomes" id="UP000218890">
    <property type="component" value="Chromosome"/>
</dbReference>
<dbReference type="AlphaFoldDB" id="A0A110B465"/>
<dbReference type="GO" id="GO:0016410">
    <property type="term" value="F:N-acyltransferase activity"/>
    <property type="evidence" value="ECO:0007669"/>
    <property type="project" value="UniProtKB-UniRule"/>
</dbReference>
<feature type="domain" description="CN hydrolase" evidence="10">
    <location>
        <begin position="228"/>
        <end position="468"/>
    </location>
</feature>
<comment type="subcellular location">
    <subcellularLocation>
        <location evidence="1 9">Cell membrane</location>
        <topology evidence="1 9">Multi-pass membrane protein</topology>
    </subcellularLocation>
</comment>
<accession>A0A110B465</accession>
<dbReference type="HAMAP" id="MF_01148">
    <property type="entry name" value="Lnt"/>
    <property type="match status" value="1"/>
</dbReference>
<feature type="transmembrane region" description="Helical" evidence="9">
    <location>
        <begin position="162"/>
        <end position="187"/>
    </location>
</feature>
<dbReference type="PROSITE" id="PS50263">
    <property type="entry name" value="CN_HYDROLASE"/>
    <property type="match status" value="1"/>
</dbReference>
<keyword evidence="6 9" id="KW-1133">Transmembrane helix</keyword>
<evidence type="ECO:0000256" key="8">
    <source>
        <dbReference type="ARBA" id="ARBA00023315"/>
    </source>
</evidence>
<gene>
    <name evidence="9 11" type="primary">lnt</name>
    <name evidence="11" type="ORF">HH1059_22540</name>
</gene>
<dbReference type="KEGG" id="hhk:HH1059_22540"/>
<dbReference type="PANTHER" id="PTHR38686:SF1">
    <property type="entry name" value="APOLIPOPROTEIN N-ACYLTRANSFERASE"/>
    <property type="match status" value="1"/>
</dbReference>
<comment type="catalytic activity">
    <reaction evidence="9">
        <text>N-terminal S-1,2-diacyl-sn-glyceryl-L-cysteinyl-[lipoprotein] + a glycerophospholipid = N-acyl-S-1,2-diacyl-sn-glyceryl-L-cysteinyl-[lipoprotein] + a 2-acyl-sn-glycero-3-phospholipid + H(+)</text>
        <dbReference type="Rhea" id="RHEA:48228"/>
        <dbReference type="Rhea" id="RHEA-COMP:14681"/>
        <dbReference type="Rhea" id="RHEA-COMP:14684"/>
        <dbReference type="ChEBI" id="CHEBI:15378"/>
        <dbReference type="ChEBI" id="CHEBI:136912"/>
        <dbReference type="ChEBI" id="CHEBI:140656"/>
        <dbReference type="ChEBI" id="CHEBI:140657"/>
        <dbReference type="ChEBI" id="CHEBI:140660"/>
        <dbReference type="EC" id="2.3.1.269"/>
    </reaction>
</comment>